<dbReference type="Proteomes" id="UP000547444">
    <property type="component" value="Unassembled WGS sequence"/>
</dbReference>
<proteinExistence type="predicted"/>
<accession>A0A7X5R494</accession>
<organism evidence="1 2">
    <name type="scientific">Mycolicibacterium fluoranthenivorans</name>
    <dbReference type="NCBI Taxonomy" id="258505"/>
    <lineage>
        <taxon>Bacteria</taxon>
        <taxon>Bacillati</taxon>
        <taxon>Actinomycetota</taxon>
        <taxon>Actinomycetes</taxon>
        <taxon>Mycobacteriales</taxon>
        <taxon>Mycobacteriaceae</taxon>
        <taxon>Mycolicibacterium</taxon>
    </lineage>
</organism>
<protein>
    <submittedName>
        <fullName evidence="1">Uncharacterized protein</fullName>
    </submittedName>
</protein>
<comment type="caution">
    <text evidence="1">The sequence shown here is derived from an EMBL/GenBank/DDBJ whole genome shotgun (WGS) entry which is preliminary data.</text>
</comment>
<name>A0A7X5R494_9MYCO</name>
<reference evidence="1 2" key="1">
    <citation type="submission" date="2020-03" db="EMBL/GenBank/DDBJ databases">
        <title>Sequencing the genomes of 1000 actinobacteria strains.</title>
        <authorList>
            <person name="Klenk H.-P."/>
        </authorList>
    </citation>
    <scope>NUCLEOTIDE SEQUENCE [LARGE SCALE GENOMIC DNA]</scope>
    <source>
        <strain evidence="1 2">DSM 44556</strain>
    </source>
</reference>
<keyword evidence="2" id="KW-1185">Reference proteome</keyword>
<dbReference type="EMBL" id="JAANOW010000001">
    <property type="protein sequence ID" value="NIH93067.1"/>
    <property type="molecule type" value="Genomic_DNA"/>
</dbReference>
<sequence length="70" mass="6646">MRRPAGTGRGGVAGPAAAAVRSASWLRAVAVAPDDGPAAVGVSAAGVPVVAVSAEREARRAAADGRGRGG</sequence>
<evidence type="ECO:0000313" key="1">
    <source>
        <dbReference type="EMBL" id="NIH93067.1"/>
    </source>
</evidence>
<dbReference type="AlphaFoldDB" id="A0A7X5R494"/>
<gene>
    <name evidence="1" type="ORF">FHU31_000023</name>
</gene>
<evidence type="ECO:0000313" key="2">
    <source>
        <dbReference type="Proteomes" id="UP000547444"/>
    </source>
</evidence>